<dbReference type="EMBL" id="FRYK01000002">
    <property type="protein sequence ID" value="SHO73015.1"/>
    <property type="molecule type" value="Genomic_DNA"/>
</dbReference>
<keyword evidence="1" id="KW-0472">Membrane</keyword>
<sequence length="134" mass="15417">MVKTLKIKFVFALLAFILVATAFVYFYVYKQHRNISLEQPDYVLSSKDLISEFSLNQEIANKKYVDQTISIYGKITSLDLKSRIIIIDDKIVAVLLNDQVQNFAIGKEIKIKGRLVGYDDLFEEIKMDQSSVLD</sequence>
<dbReference type="Proteomes" id="UP000184611">
    <property type="component" value="Unassembled WGS sequence"/>
</dbReference>
<reference evidence="3" key="1">
    <citation type="submission" date="2016-12" db="EMBL/GenBank/DDBJ databases">
        <authorList>
            <person name="Varghese N."/>
            <person name="Submissions S."/>
        </authorList>
    </citation>
    <scope>NUCLEOTIDE SEQUENCE [LARGE SCALE GENOMIC DNA]</scope>
    <source>
        <strain evidence="3">DSM 18830</strain>
    </source>
</reference>
<keyword evidence="1" id="KW-0812">Transmembrane</keyword>
<protein>
    <submittedName>
        <fullName evidence="2">tRNA_anti-like</fullName>
    </submittedName>
</protein>
<evidence type="ECO:0000313" key="3">
    <source>
        <dbReference type="Proteomes" id="UP000184611"/>
    </source>
</evidence>
<dbReference type="STRING" id="416016.SAMN05443547_1365"/>
<dbReference type="RefSeq" id="WP_073582763.1">
    <property type="nucleotide sequence ID" value="NZ_CBCSEA010000004.1"/>
</dbReference>
<proteinExistence type="predicted"/>
<name>A0A1M7ZVU8_9FLAO</name>
<organism evidence="2 3">
    <name type="scientific">Flavobacterium cucumis</name>
    <dbReference type="NCBI Taxonomy" id="416016"/>
    <lineage>
        <taxon>Bacteria</taxon>
        <taxon>Pseudomonadati</taxon>
        <taxon>Bacteroidota</taxon>
        <taxon>Flavobacteriia</taxon>
        <taxon>Flavobacteriales</taxon>
        <taxon>Flavobacteriaceae</taxon>
        <taxon>Flavobacterium</taxon>
    </lineage>
</organism>
<dbReference type="InterPro" id="IPR024422">
    <property type="entry name" value="Protein_unknown_function_OB"/>
</dbReference>
<feature type="transmembrane region" description="Helical" evidence="1">
    <location>
        <begin position="9"/>
        <end position="29"/>
    </location>
</feature>
<keyword evidence="3" id="KW-1185">Reference proteome</keyword>
<gene>
    <name evidence="2" type="ORF">SAMN05443547_1365</name>
</gene>
<dbReference type="AlphaFoldDB" id="A0A1M7ZVU8"/>
<evidence type="ECO:0000256" key="1">
    <source>
        <dbReference type="SAM" id="Phobius"/>
    </source>
</evidence>
<dbReference type="OrthoDB" id="1449127at2"/>
<keyword evidence="1" id="KW-1133">Transmembrane helix</keyword>
<dbReference type="Pfam" id="PF12869">
    <property type="entry name" value="tRNA_anti-like"/>
    <property type="match status" value="1"/>
</dbReference>
<accession>A0A1M7ZVU8</accession>
<evidence type="ECO:0000313" key="2">
    <source>
        <dbReference type="EMBL" id="SHO73015.1"/>
    </source>
</evidence>